<proteinExistence type="predicted"/>
<feature type="transmembrane region" description="Helical" evidence="1">
    <location>
        <begin position="39"/>
        <end position="63"/>
    </location>
</feature>
<name>A0A554LM59_9BACT</name>
<evidence type="ECO:0000256" key="1">
    <source>
        <dbReference type="SAM" id="Phobius"/>
    </source>
</evidence>
<dbReference type="AlphaFoldDB" id="A0A554LM59"/>
<keyword evidence="1" id="KW-1133">Transmembrane helix</keyword>
<keyword evidence="1" id="KW-0472">Membrane</keyword>
<feature type="transmembrane region" description="Helical" evidence="1">
    <location>
        <begin position="6"/>
        <end position="27"/>
    </location>
</feature>
<feature type="transmembrane region" description="Helical" evidence="1">
    <location>
        <begin position="69"/>
        <end position="88"/>
    </location>
</feature>
<keyword evidence="1" id="KW-0812">Transmembrane</keyword>
<dbReference type="EMBL" id="VMGN01000024">
    <property type="protein sequence ID" value="TSC93947.1"/>
    <property type="molecule type" value="Genomic_DNA"/>
</dbReference>
<reference evidence="2 3" key="1">
    <citation type="submission" date="2017-07" db="EMBL/GenBank/DDBJ databases">
        <title>Mechanisms for carbon and nitrogen cycling indicate functional differentiation within the Candidate Phyla Radiation.</title>
        <authorList>
            <person name="Danczak R.E."/>
            <person name="Johnston M.D."/>
            <person name="Kenah C."/>
            <person name="Slattery M."/>
            <person name="Wrighton K.C."/>
            <person name="Wilkins M.J."/>
        </authorList>
    </citation>
    <scope>NUCLEOTIDE SEQUENCE [LARGE SCALE GENOMIC DNA]</scope>
    <source>
        <strain evidence="2">Athens1014_28</strain>
    </source>
</reference>
<accession>A0A554LM59</accession>
<comment type="caution">
    <text evidence="2">The sequence shown here is derived from an EMBL/GenBank/DDBJ whole genome shotgun (WGS) entry which is preliminary data.</text>
</comment>
<feature type="transmembrane region" description="Helical" evidence="1">
    <location>
        <begin position="117"/>
        <end position="138"/>
    </location>
</feature>
<organism evidence="2 3">
    <name type="scientific">Candidatus Berkelbacteria bacterium Athens1014_28</name>
    <dbReference type="NCBI Taxonomy" id="2017145"/>
    <lineage>
        <taxon>Bacteria</taxon>
        <taxon>Candidatus Berkelbacteria</taxon>
    </lineage>
</organism>
<dbReference type="Proteomes" id="UP000316495">
    <property type="component" value="Unassembled WGS sequence"/>
</dbReference>
<sequence>MEEIIFYGLGSLIIPAVIIIFVVWLARRNKDAQPIDWRRIGVGMALTLLVPYFIAFLTDAIFLTTSSSVAFSLMLTLAIIFLLVGIVISRHTVISSGFVLGSITSLAYNMLINSSNISPTIITIIAGGGLAILVYFSYKLMQEKERGI</sequence>
<protein>
    <submittedName>
        <fullName evidence="2">Uncharacterized protein</fullName>
    </submittedName>
</protein>
<evidence type="ECO:0000313" key="3">
    <source>
        <dbReference type="Proteomes" id="UP000316495"/>
    </source>
</evidence>
<feature type="transmembrane region" description="Helical" evidence="1">
    <location>
        <begin position="93"/>
        <end position="111"/>
    </location>
</feature>
<evidence type="ECO:0000313" key="2">
    <source>
        <dbReference type="EMBL" id="TSC93947.1"/>
    </source>
</evidence>
<gene>
    <name evidence="2" type="ORF">Athens101428_470</name>
</gene>